<dbReference type="Pfam" id="PF02868">
    <property type="entry name" value="Peptidase_M4_C"/>
    <property type="match status" value="1"/>
</dbReference>
<dbReference type="SUPFAM" id="SSF55486">
    <property type="entry name" value="Metalloproteases ('zincins'), catalytic domain"/>
    <property type="match status" value="1"/>
</dbReference>
<dbReference type="Pfam" id="PF01447">
    <property type="entry name" value="Peptidase_M4"/>
    <property type="match status" value="1"/>
</dbReference>
<dbReference type="Pfam" id="PF18962">
    <property type="entry name" value="Por_Secre_tail"/>
    <property type="match status" value="1"/>
</dbReference>
<dbReference type="CDD" id="cd09597">
    <property type="entry name" value="M4_TLP"/>
    <property type="match status" value="1"/>
</dbReference>
<keyword evidence="5 15" id="KW-0378">Hydrolase</keyword>
<feature type="signal peptide" evidence="10">
    <location>
        <begin position="1"/>
        <end position="22"/>
    </location>
</feature>
<dbReference type="InterPro" id="IPR050728">
    <property type="entry name" value="Zinc_Metalloprotease_M4"/>
</dbReference>
<evidence type="ECO:0000256" key="7">
    <source>
        <dbReference type="ARBA" id="ARBA00023049"/>
    </source>
</evidence>
<dbReference type="EC" id="3.4.24.-" evidence="15"/>
<evidence type="ECO:0000256" key="6">
    <source>
        <dbReference type="ARBA" id="ARBA00022833"/>
    </source>
</evidence>
<dbReference type="EMBL" id="FP476056">
    <property type="protein sequence ID" value="CAZ98044.1"/>
    <property type="molecule type" value="Genomic_DNA"/>
</dbReference>
<dbReference type="Gene3D" id="1.10.390.10">
    <property type="entry name" value="Neutral Protease Domain 2"/>
    <property type="match status" value="1"/>
</dbReference>
<keyword evidence="4 10" id="KW-0732">Signal</keyword>
<dbReference type="RefSeq" id="WP_013995234.1">
    <property type="nucleotide sequence ID" value="NC_015844.1"/>
</dbReference>
<evidence type="ECO:0000256" key="4">
    <source>
        <dbReference type="ARBA" id="ARBA00022729"/>
    </source>
</evidence>
<dbReference type="GO" id="GO:0005509">
    <property type="term" value="F:calcium ion binding"/>
    <property type="evidence" value="ECO:0007669"/>
    <property type="project" value="InterPro"/>
</dbReference>
<sequence>MKNRPYLLTFVLVVLAASSLRAQDTFDDKRHDKGTTAKTGSIKKFNALKLAAKKKGQSLPGRTNFQMPSVFQITSGDAVYEHEVIGRSEDGIPLFIKSKAGKEVASLTAKQSSEQVIKDYLAGVKHLIQVKDPDAEFVEISKHTDALGQKHIKMQQVFKGIKVYGGELILHLDQGNKVDAMNGRNKPTPSIERTQPKLSVQDALQRVEKDLGVSFPTKTGKTNSVFLNSDYEEELLIYPFEGKNVLARHLTVHPNIKDRWEYFIDAQNGRILNKIYHTCTLYHEYGKEGHERGRLAPPPSNTSGTDLNGVTRQLDTYSIDGKNYMINTSKSMFNSGQSKIPDNPVGAIMTWDLKNKAPEEDATFYYVTSTTSTWNDPVAVSAQYNAEVSYDYFEKNFDRSSINGQGGTIISIVNVAADDGGGYDNAFWNGKAIFYGNGKAAFSPLAGALDVGGHEMSHGVIEATANLEYSYQSGAINESFADIFGTMIDRDDWLLGEDIVNREYFNSGAMRNLQDPNNGASQGQRGWQPKDMTEYYSGEEDNGGVHMNSGIVNRAYYLIATDIGKDKAEQIYYRALSTYLTASSQFIDLRIAVVQSALDLHGENSAEVAAIETAFDTVGITAGTSTDTDNDIPLAEGDEFILSLDIRDTDPNTIYASDTEATIYYPLTTTGVHRKPSVSDDGSFAIFVTEENKVNAISLDVNAPEESVISEDPVWAAVSLSKDGTKLASVINDESNIIYVSDLVTGEFKEFELYNPTSADGVTTGEVLYPDALEWDYSGQYLIYDALNRLNNADGTNIEYWDVGALQVWDNQTNTFGDGSIQKIFTNLPEGVSIGNPSFSKTSGNILAFDYFNELEGEYSIITVNIETGDVKKVYDNNKLGFPNFSKTDDKIIFDTYNGSDQDIMAIGLAADKMTPTGSAEELIPNGKWGIWYTVGSRSTLSSEKEITDFRFNVTSPPTVGSINGNEIVMALPANINPGNLVATFATSARATVSVSGLPQQSGVSFNDFTEPVVYTVTAEDGSTKDFTVRLMANDPNDTDNDGVPNADDLCPNTPLGATVDLTGCEIFSLPSTNFTVSAKGESCMDSHNGSIDISANSNHSYTVTLAGNGVSETQSFTSSVSFSNLKSGSYSVCITVAGQADYERCFEVNVSEPEALSVSSKVNLSARSVSLNLSGAEEYIISLDNETVVTQEAQITLPLRSSTAKLSVKTNKSCQGTYSEDLMLHEEVIVYPNPVESGAISVVLGKTYGYTIPVQLNSFDGRIIFQKAIAPQTNTITLDAESLTAGVYVLSVQINDETKTYKIIKQ</sequence>
<dbReference type="InterPro" id="IPR013856">
    <property type="entry name" value="Peptidase_M4_domain"/>
</dbReference>
<reference evidence="16" key="1">
    <citation type="submission" date="2009-07" db="EMBL/GenBank/DDBJ databases">
        <title>Complete genome sequence of Zobellia galactanivorans Dsij.</title>
        <authorList>
            <consortium name="Genoscope - CEA"/>
        </authorList>
    </citation>
    <scope>NUCLEOTIDE SEQUENCE [LARGE SCALE GENOMIC DNA]</scope>
    <source>
        <strain evidence="16">DSM 12802 / CCUG 47099 / CIP 106680 / NCIMB 13871 / Dsij</strain>
    </source>
</reference>
<dbReference type="Pfam" id="PF07504">
    <property type="entry name" value="FTP"/>
    <property type="match status" value="1"/>
</dbReference>
<evidence type="ECO:0000256" key="3">
    <source>
        <dbReference type="ARBA" id="ARBA00022723"/>
    </source>
</evidence>
<protein>
    <submittedName>
        <fullName evidence="15">Extracellular metallopeptidase, family M4</fullName>
        <ecNumber evidence="15">3.4.24.-</ecNumber>
    </submittedName>
</protein>
<dbReference type="OrthoDB" id="9761875at2"/>
<evidence type="ECO:0000256" key="2">
    <source>
        <dbReference type="ARBA" id="ARBA00022670"/>
    </source>
</evidence>
<feature type="active site" description="Proton donor" evidence="8">
    <location>
        <position position="546"/>
    </location>
</feature>
<evidence type="ECO:0000256" key="10">
    <source>
        <dbReference type="SAM" id="SignalP"/>
    </source>
</evidence>
<keyword evidence="6" id="KW-0862">Zinc</keyword>
<comment type="similarity">
    <text evidence="1">Belongs to the peptidase M4 family.</text>
</comment>
<dbReference type="Gene3D" id="2.60.40.2340">
    <property type="match status" value="1"/>
</dbReference>
<dbReference type="InterPro" id="IPR001570">
    <property type="entry name" value="Peptidase_M4_C_domain"/>
</dbReference>
<reference evidence="15 16" key="2">
    <citation type="journal article" date="2012" name="Environ. Microbiol.">
        <title>Characterization of the first alginolytic operons in a marine bacterium: from their emergence in marine Flavobacteriia to their independent transfers to marine Proteobacteria and human gut Bacteroides.</title>
        <authorList>
            <person name="Thomas F."/>
            <person name="Barbeyron T."/>
            <person name="Tonon T."/>
            <person name="Genicot S."/>
            <person name="Czjzek M."/>
            <person name="Michel G."/>
        </authorList>
    </citation>
    <scope>NUCLEOTIDE SEQUENCE [LARGE SCALE GENOMIC DNA]</scope>
    <source>
        <strain evidence="16">DSM 12802 / CCUG 47099 / CIP 106680 / NCIMB 13871 / Dsij</strain>
    </source>
</reference>
<name>G0L2C4_ZOBGA</name>
<gene>
    <name evidence="15" type="ordered locus">zobellia_3906</name>
</gene>
<dbReference type="PANTHER" id="PTHR33794:SF1">
    <property type="entry name" value="BACILLOLYSIN"/>
    <property type="match status" value="1"/>
</dbReference>
<dbReference type="SUPFAM" id="SSF82171">
    <property type="entry name" value="DPP6 N-terminal domain-like"/>
    <property type="match status" value="1"/>
</dbReference>
<organism evidence="15 16">
    <name type="scientific">Zobellia galactanivorans (strain DSM 12802 / CCUG 47099 / CIP 106680 / NCIMB 13871 / Dsij)</name>
    <dbReference type="NCBI Taxonomy" id="63186"/>
    <lineage>
        <taxon>Bacteria</taxon>
        <taxon>Pseudomonadati</taxon>
        <taxon>Bacteroidota</taxon>
        <taxon>Flavobacteriia</taxon>
        <taxon>Flavobacteriales</taxon>
        <taxon>Flavobacteriaceae</taxon>
        <taxon>Zobellia</taxon>
    </lineage>
</organism>
<dbReference type="HOGENOM" id="CLU_006247_0_0_10"/>
<keyword evidence="7" id="KW-0482">Metalloprotease</keyword>
<feature type="domain" description="Secretion system C-terminal sorting" evidence="14">
    <location>
        <begin position="1231"/>
        <end position="1305"/>
    </location>
</feature>
<evidence type="ECO:0000259" key="14">
    <source>
        <dbReference type="Pfam" id="PF18962"/>
    </source>
</evidence>
<dbReference type="InterPro" id="IPR028974">
    <property type="entry name" value="TSP_type-3_rpt"/>
</dbReference>
<dbReference type="PANTHER" id="PTHR33794">
    <property type="entry name" value="BACILLOLYSIN"/>
    <property type="match status" value="1"/>
</dbReference>
<feature type="active site" evidence="8">
    <location>
        <position position="455"/>
    </location>
</feature>
<evidence type="ECO:0000259" key="13">
    <source>
        <dbReference type="Pfam" id="PF07504"/>
    </source>
</evidence>
<feature type="region of interest" description="Disordered" evidence="9">
    <location>
        <begin position="290"/>
        <end position="309"/>
    </location>
</feature>
<dbReference type="InterPro" id="IPR011096">
    <property type="entry name" value="FTP_domain"/>
</dbReference>
<dbReference type="InterPro" id="IPR023612">
    <property type="entry name" value="Peptidase_M4"/>
</dbReference>
<feature type="domain" description="FTP" evidence="13">
    <location>
        <begin position="135"/>
        <end position="184"/>
    </location>
</feature>
<evidence type="ECO:0000259" key="12">
    <source>
        <dbReference type="Pfam" id="PF02868"/>
    </source>
</evidence>
<dbReference type="STRING" id="63186.ZOBELLIA_3906"/>
<proteinExistence type="inferred from homology"/>
<dbReference type="GO" id="GO:0006508">
    <property type="term" value="P:proteolysis"/>
    <property type="evidence" value="ECO:0007669"/>
    <property type="project" value="UniProtKB-KW"/>
</dbReference>
<dbReference type="SUPFAM" id="SSF103647">
    <property type="entry name" value="TSP type-3 repeat"/>
    <property type="match status" value="1"/>
</dbReference>
<dbReference type="Gene3D" id="3.10.170.10">
    <property type="match status" value="1"/>
</dbReference>
<keyword evidence="16" id="KW-1185">Reference proteome</keyword>
<evidence type="ECO:0000313" key="16">
    <source>
        <dbReference type="Proteomes" id="UP000008898"/>
    </source>
</evidence>
<accession>G0L2C4</accession>
<feature type="domain" description="Peptidase M4" evidence="11">
    <location>
        <begin position="303"/>
        <end position="462"/>
    </location>
</feature>
<evidence type="ECO:0000313" key="15">
    <source>
        <dbReference type="EMBL" id="CAZ98044.1"/>
    </source>
</evidence>
<evidence type="ECO:0000256" key="1">
    <source>
        <dbReference type="ARBA" id="ARBA00009388"/>
    </source>
</evidence>
<feature type="domain" description="Peptidase M4 C-terminal" evidence="12">
    <location>
        <begin position="465"/>
        <end position="620"/>
    </location>
</feature>
<dbReference type="PATRIC" id="fig|63186.3.peg.3826"/>
<dbReference type="NCBIfam" id="TIGR04183">
    <property type="entry name" value="Por_Secre_tail"/>
    <property type="match status" value="1"/>
</dbReference>
<dbReference type="InterPro" id="IPR026444">
    <property type="entry name" value="Secre_tail"/>
</dbReference>
<evidence type="ECO:0000256" key="8">
    <source>
        <dbReference type="PIRSR" id="PIRSR623612-1"/>
    </source>
</evidence>
<evidence type="ECO:0000256" key="5">
    <source>
        <dbReference type="ARBA" id="ARBA00022801"/>
    </source>
</evidence>
<feature type="chain" id="PRO_5003402595" evidence="10">
    <location>
        <begin position="23"/>
        <end position="1307"/>
    </location>
</feature>
<keyword evidence="2" id="KW-0645">Protease</keyword>
<dbReference type="PRINTS" id="PR00730">
    <property type="entry name" value="THERMOLYSIN"/>
</dbReference>
<dbReference type="KEGG" id="zga:ZOBELLIA_3906"/>
<dbReference type="Gene3D" id="3.10.450.490">
    <property type="match status" value="1"/>
</dbReference>
<evidence type="ECO:0000259" key="11">
    <source>
        <dbReference type="Pfam" id="PF01447"/>
    </source>
</evidence>
<dbReference type="GO" id="GO:0004222">
    <property type="term" value="F:metalloendopeptidase activity"/>
    <property type="evidence" value="ECO:0007669"/>
    <property type="project" value="InterPro"/>
</dbReference>
<dbReference type="InterPro" id="IPR027268">
    <property type="entry name" value="Peptidase_M4/M1_CTD_sf"/>
</dbReference>
<evidence type="ECO:0000256" key="9">
    <source>
        <dbReference type="SAM" id="MobiDB-lite"/>
    </source>
</evidence>
<keyword evidence="3" id="KW-0479">Metal-binding</keyword>
<dbReference type="Proteomes" id="UP000008898">
    <property type="component" value="Chromosome"/>
</dbReference>